<feature type="non-terminal residue" evidence="2">
    <location>
        <position position="1"/>
    </location>
</feature>
<accession>A0AA38LCS6</accession>
<dbReference type="EMBL" id="JAHRHJ020000004">
    <property type="protein sequence ID" value="KAH9320074.1"/>
    <property type="molecule type" value="Genomic_DNA"/>
</dbReference>
<feature type="non-terminal residue" evidence="2">
    <location>
        <position position="164"/>
    </location>
</feature>
<feature type="compositionally biased region" description="Polar residues" evidence="1">
    <location>
        <begin position="35"/>
        <end position="51"/>
    </location>
</feature>
<evidence type="ECO:0000256" key="1">
    <source>
        <dbReference type="SAM" id="MobiDB-lite"/>
    </source>
</evidence>
<comment type="caution">
    <text evidence="2">The sequence shown here is derived from an EMBL/GenBank/DDBJ whole genome shotgun (WGS) entry which is preliminary data.</text>
</comment>
<name>A0AA38LCS6_TAXCH</name>
<gene>
    <name evidence="2" type="ORF">KI387_021843</name>
</gene>
<feature type="region of interest" description="Disordered" evidence="1">
    <location>
        <begin position="1"/>
        <end position="51"/>
    </location>
</feature>
<protein>
    <submittedName>
        <fullName evidence="2">Uncharacterized protein</fullName>
    </submittedName>
</protein>
<evidence type="ECO:0000313" key="3">
    <source>
        <dbReference type="Proteomes" id="UP000824469"/>
    </source>
</evidence>
<reference evidence="2 3" key="1">
    <citation type="journal article" date="2021" name="Nat. Plants">
        <title>The Taxus genome provides insights into paclitaxel biosynthesis.</title>
        <authorList>
            <person name="Xiong X."/>
            <person name="Gou J."/>
            <person name="Liao Q."/>
            <person name="Li Y."/>
            <person name="Zhou Q."/>
            <person name="Bi G."/>
            <person name="Li C."/>
            <person name="Du R."/>
            <person name="Wang X."/>
            <person name="Sun T."/>
            <person name="Guo L."/>
            <person name="Liang H."/>
            <person name="Lu P."/>
            <person name="Wu Y."/>
            <person name="Zhang Z."/>
            <person name="Ro D.K."/>
            <person name="Shang Y."/>
            <person name="Huang S."/>
            <person name="Yan J."/>
        </authorList>
    </citation>
    <scope>NUCLEOTIDE SEQUENCE [LARGE SCALE GENOMIC DNA]</scope>
    <source>
        <strain evidence="2">Ta-2019</strain>
    </source>
</reference>
<evidence type="ECO:0000313" key="2">
    <source>
        <dbReference type="EMBL" id="KAH9320074.1"/>
    </source>
</evidence>
<proteinExistence type="predicted"/>
<keyword evidence="3" id="KW-1185">Reference proteome</keyword>
<dbReference type="Proteomes" id="UP000824469">
    <property type="component" value="Unassembled WGS sequence"/>
</dbReference>
<organism evidence="2 3">
    <name type="scientific">Taxus chinensis</name>
    <name type="common">Chinese yew</name>
    <name type="synonym">Taxus wallichiana var. chinensis</name>
    <dbReference type="NCBI Taxonomy" id="29808"/>
    <lineage>
        <taxon>Eukaryota</taxon>
        <taxon>Viridiplantae</taxon>
        <taxon>Streptophyta</taxon>
        <taxon>Embryophyta</taxon>
        <taxon>Tracheophyta</taxon>
        <taxon>Spermatophyta</taxon>
        <taxon>Pinopsida</taxon>
        <taxon>Pinidae</taxon>
        <taxon>Conifers II</taxon>
        <taxon>Cupressales</taxon>
        <taxon>Taxaceae</taxon>
        <taxon>Taxus</taxon>
    </lineage>
</organism>
<sequence length="164" mass="18408">GNGGGVRTTVDLCPNPRVSKLVEPSSGHVGPNKYFNRNNGGSDTNSRGLAHSQKTTSFKDILENRGGRTPSKNSPNNQTYLVDLAEDIPSLIIENPEVEEYYKNLSRDVVIERFNDFDLHTYTVTKMLVWAMLPNPPLHLWYALEDIGKTLGKFLKEDLDKMQS</sequence>
<dbReference type="AlphaFoldDB" id="A0AA38LCS6"/>